<keyword evidence="4" id="KW-0698">rRNA processing</keyword>
<evidence type="ECO:0000256" key="4">
    <source>
        <dbReference type="ARBA" id="ARBA00022552"/>
    </source>
</evidence>
<dbReference type="GO" id="GO:0000455">
    <property type="term" value="P:enzyme-directed rRNA pseudouridine synthesis"/>
    <property type="evidence" value="ECO:0007669"/>
    <property type="project" value="TreeGrafter"/>
</dbReference>
<sequence>MFETVGKKQQVRSGRFEPRTESGGQTDRSSHPRASATAPKTEPAPNKATTASVRVETVDANADDQRVDNFLLKTLKGAPRSLIYRILRSGEVRINGKRAKPEQRLAIGDQVRIPPVRLEERDPGQAPLGLLAQVPNWVIFEDRLFLVLNKPSGIAAHGGSGISFGAIELVRQWRPNETFELVHRLDRDTSGVLVLAKRRSGLTALQAVMRENRIEKHYLALLAGQVVREKQEVDVALAKNVLRGGERMVTVDLEGKDSLSIFRVIERYADATLADVQIKTGRTHQIRVHSQHIGHPILGDDKYGDDEANKRAKAFGLKRLFLHAKSFAFSLPEQNYAFTAPLADDLRAALDRLAVSK</sequence>
<evidence type="ECO:0000256" key="8">
    <source>
        <dbReference type="PROSITE-ProRule" id="PRU00182"/>
    </source>
</evidence>
<evidence type="ECO:0000259" key="11">
    <source>
        <dbReference type="SMART" id="SM00363"/>
    </source>
</evidence>
<proteinExistence type="inferred from homology"/>
<dbReference type="GO" id="GO:0160141">
    <property type="term" value="F:23S rRNA pseudouridine(955/2504/2580) synthase activity"/>
    <property type="evidence" value="ECO:0007669"/>
    <property type="project" value="UniProtKB-EC"/>
</dbReference>
<dbReference type="PROSITE" id="PS01129">
    <property type="entry name" value="PSI_RLU"/>
    <property type="match status" value="1"/>
</dbReference>
<evidence type="ECO:0000256" key="7">
    <source>
        <dbReference type="PIRSR" id="PIRSR606225-1"/>
    </source>
</evidence>
<evidence type="ECO:0000256" key="10">
    <source>
        <dbReference type="SAM" id="MobiDB-lite"/>
    </source>
</evidence>
<dbReference type="EC" id="5.4.99.-" evidence="9"/>
<comment type="catalytic activity">
    <reaction evidence="9">
        <text>a uridine in RNA = a pseudouridine in RNA</text>
        <dbReference type="Rhea" id="RHEA:48348"/>
        <dbReference type="Rhea" id="RHEA-COMP:12068"/>
        <dbReference type="Rhea" id="RHEA-COMP:12069"/>
        <dbReference type="ChEBI" id="CHEBI:65314"/>
        <dbReference type="ChEBI" id="CHEBI:65315"/>
    </reaction>
</comment>
<evidence type="ECO:0000256" key="9">
    <source>
        <dbReference type="RuleBase" id="RU362028"/>
    </source>
</evidence>
<dbReference type="Pfam" id="PF00849">
    <property type="entry name" value="PseudoU_synth_2"/>
    <property type="match status" value="1"/>
</dbReference>
<gene>
    <name evidence="12" type="ORF">C7S18_01495</name>
</gene>
<dbReference type="InterPro" id="IPR020103">
    <property type="entry name" value="PsdUridine_synth_cat_dom_sf"/>
</dbReference>
<dbReference type="SUPFAM" id="SSF55174">
    <property type="entry name" value="Alpha-L RNA-binding motif"/>
    <property type="match status" value="1"/>
</dbReference>
<reference evidence="12 13" key="1">
    <citation type="submission" date="2018-03" db="EMBL/GenBank/DDBJ databases">
        <title>Ahniella affigens gen. nov., sp. nov., a gammaproteobacterium isolated from sandy soil near a stream.</title>
        <authorList>
            <person name="Ko Y."/>
            <person name="Kim J.-H."/>
        </authorList>
    </citation>
    <scope>NUCLEOTIDE SEQUENCE [LARGE SCALE GENOMIC DNA]</scope>
    <source>
        <strain evidence="12 13">D13</strain>
    </source>
</reference>
<dbReference type="OrthoDB" id="9807829at2"/>
<organism evidence="12 13">
    <name type="scientific">Ahniella affigens</name>
    <dbReference type="NCBI Taxonomy" id="2021234"/>
    <lineage>
        <taxon>Bacteria</taxon>
        <taxon>Pseudomonadati</taxon>
        <taxon>Pseudomonadota</taxon>
        <taxon>Gammaproteobacteria</taxon>
        <taxon>Lysobacterales</taxon>
        <taxon>Rhodanobacteraceae</taxon>
        <taxon>Ahniella</taxon>
    </lineage>
</organism>
<evidence type="ECO:0000313" key="13">
    <source>
        <dbReference type="Proteomes" id="UP000241074"/>
    </source>
</evidence>
<dbReference type="Proteomes" id="UP000241074">
    <property type="component" value="Chromosome"/>
</dbReference>
<dbReference type="EMBL" id="CP027860">
    <property type="protein sequence ID" value="AVP99956.1"/>
    <property type="molecule type" value="Genomic_DNA"/>
</dbReference>
<keyword evidence="5 8" id="KW-0694">RNA-binding</keyword>
<protein>
    <recommendedName>
        <fullName evidence="9">Pseudouridine synthase</fullName>
        <ecNumber evidence="9">5.4.99.-</ecNumber>
    </recommendedName>
</protein>
<feature type="active site" evidence="7">
    <location>
        <position position="186"/>
    </location>
</feature>
<comment type="catalytic activity">
    <reaction evidence="1">
        <text>uridine(955/2504/2580) in 23S rRNA = pseudouridine(955/2504/2580) in 23S rRNA</text>
        <dbReference type="Rhea" id="RHEA:42528"/>
        <dbReference type="Rhea" id="RHEA-COMP:10099"/>
        <dbReference type="Rhea" id="RHEA-COMP:10100"/>
        <dbReference type="ChEBI" id="CHEBI:65314"/>
        <dbReference type="ChEBI" id="CHEBI:65315"/>
        <dbReference type="EC" id="5.4.99.24"/>
    </reaction>
</comment>
<dbReference type="PANTHER" id="PTHR21600:SF92">
    <property type="entry name" value="RIBOSOMAL LARGE SUBUNIT PSEUDOURIDINE SYNTHASE C"/>
    <property type="match status" value="1"/>
</dbReference>
<dbReference type="Pfam" id="PF01479">
    <property type="entry name" value="S4"/>
    <property type="match status" value="1"/>
</dbReference>
<dbReference type="RefSeq" id="WP_106893875.1">
    <property type="nucleotide sequence ID" value="NZ_CP027860.1"/>
</dbReference>
<dbReference type="InterPro" id="IPR050188">
    <property type="entry name" value="RluA_PseudoU_synthase"/>
</dbReference>
<dbReference type="AlphaFoldDB" id="A0A2P1PYP4"/>
<evidence type="ECO:0000256" key="6">
    <source>
        <dbReference type="ARBA" id="ARBA00023235"/>
    </source>
</evidence>
<dbReference type="Gene3D" id="3.30.2350.10">
    <property type="entry name" value="Pseudouridine synthase"/>
    <property type="match status" value="1"/>
</dbReference>
<dbReference type="PROSITE" id="PS50889">
    <property type="entry name" value="S4"/>
    <property type="match status" value="1"/>
</dbReference>
<accession>A0A2P1PYP4</accession>
<dbReference type="InterPro" id="IPR002942">
    <property type="entry name" value="S4_RNA-bd"/>
</dbReference>
<dbReference type="CDD" id="cd00165">
    <property type="entry name" value="S4"/>
    <property type="match status" value="1"/>
</dbReference>
<evidence type="ECO:0000256" key="2">
    <source>
        <dbReference type="ARBA" id="ARBA00002876"/>
    </source>
</evidence>
<dbReference type="SUPFAM" id="SSF55120">
    <property type="entry name" value="Pseudouridine synthase"/>
    <property type="match status" value="1"/>
</dbReference>
<dbReference type="PANTHER" id="PTHR21600">
    <property type="entry name" value="MITOCHONDRIAL RNA PSEUDOURIDINE SYNTHASE"/>
    <property type="match status" value="1"/>
</dbReference>
<dbReference type="KEGG" id="xba:C7S18_01495"/>
<feature type="region of interest" description="Disordered" evidence="10">
    <location>
        <begin position="1"/>
        <end position="52"/>
    </location>
</feature>
<dbReference type="GO" id="GO:0003723">
    <property type="term" value="F:RNA binding"/>
    <property type="evidence" value="ECO:0007669"/>
    <property type="project" value="UniProtKB-KW"/>
</dbReference>
<dbReference type="NCBIfam" id="TIGR00005">
    <property type="entry name" value="rluA_subfam"/>
    <property type="match status" value="1"/>
</dbReference>
<reference evidence="12 13" key="2">
    <citation type="submission" date="2018-03" db="EMBL/GenBank/DDBJ databases">
        <authorList>
            <person name="Keele B.F."/>
        </authorList>
    </citation>
    <scope>NUCLEOTIDE SEQUENCE [LARGE SCALE GENOMIC DNA]</scope>
    <source>
        <strain evidence="12 13">D13</strain>
    </source>
</reference>
<dbReference type="InterPro" id="IPR036986">
    <property type="entry name" value="S4_RNA-bd_sf"/>
</dbReference>
<keyword evidence="6 9" id="KW-0413">Isomerase</keyword>
<dbReference type="CDD" id="cd02869">
    <property type="entry name" value="PseudoU_synth_RluA_like"/>
    <property type="match status" value="1"/>
</dbReference>
<evidence type="ECO:0000256" key="3">
    <source>
        <dbReference type="ARBA" id="ARBA00010876"/>
    </source>
</evidence>
<evidence type="ECO:0000256" key="1">
    <source>
        <dbReference type="ARBA" id="ARBA00000381"/>
    </source>
</evidence>
<dbReference type="InterPro" id="IPR006224">
    <property type="entry name" value="PsdUridine_synth_RluA-like_CS"/>
</dbReference>
<comment type="function">
    <text evidence="2">Responsible for synthesis of pseudouridine from uracil at positions 955, 2504 and 2580 in 23S ribosomal RNA.</text>
</comment>
<comment type="similarity">
    <text evidence="3 9">Belongs to the pseudouridine synthase RluA family.</text>
</comment>
<feature type="domain" description="RNA-binding S4" evidence="11">
    <location>
        <begin position="65"/>
        <end position="129"/>
    </location>
</feature>
<evidence type="ECO:0000313" key="12">
    <source>
        <dbReference type="EMBL" id="AVP99956.1"/>
    </source>
</evidence>
<dbReference type="Gene3D" id="3.10.290.10">
    <property type="entry name" value="RNA-binding S4 domain"/>
    <property type="match status" value="1"/>
</dbReference>
<evidence type="ECO:0000256" key="5">
    <source>
        <dbReference type="ARBA" id="ARBA00022884"/>
    </source>
</evidence>
<keyword evidence="13" id="KW-1185">Reference proteome</keyword>
<dbReference type="InterPro" id="IPR006225">
    <property type="entry name" value="PsdUridine_synth_RluC/D"/>
</dbReference>
<dbReference type="InterPro" id="IPR006145">
    <property type="entry name" value="PsdUridine_synth_RsuA/RluA"/>
</dbReference>
<name>A0A2P1PYP4_9GAMM</name>
<dbReference type="SMART" id="SM00363">
    <property type="entry name" value="S4"/>
    <property type="match status" value="1"/>
</dbReference>